<dbReference type="PROSITE" id="PS50893">
    <property type="entry name" value="ABC_TRANSPORTER_2"/>
    <property type="match status" value="1"/>
</dbReference>
<comment type="subcellular location">
    <subcellularLocation>
        <location evidence="1">Cell membrane</location>
        <topology evidence="1">Multi-pass membrane protein</topology>
    </subcellularLocation>
</comment>
<evidence type="ECO:0000313" key="9">
    <source>
        <dbReference type="EMBL" id="UZK58047.1"/>
    </source>
</evidence>
<name>A0ABY6Q0T2_9ACTN</name>
<evidence type="ECO:0000256" key="6">
    <source>
        <dbReference type="ARBA" id="ARBA00023136"/>
    </source>
</evidence>
<dbReference type="Proteomes" id="UP001164963">
    <property type="component" value="Chromosome"/>
</dbReference>
<dbReference type="InterPro" id="IPR003593">
    <property type="entry name" value="AAA+_ATPase"/>
</dbReference>
<feature type="transmembrane region" description="Helical" evidence="7">
    <location>
        <begin position="168"/>
        <end position="194"/>
    </location>
</feature>
<evidence type="ECO:0000256" key="5">
    <source>
        <dbReference type="ARBA" id="ARBA00022989"/>
    </source>
</evidence>
<dbReference type="SUPFAM" id="SSF90123">
    <property type="entry name" value="ABC transporter transmembrane region"/>
    <property type="match status" value="1"/>
</dbReference>
<dbReference type="PROSITE" id="PS00211">
    <property type="entry name" value="ABC_TRANSPORTER_1"/>
    <property type="match status" value="1"/>
</dbReference>
<dbReference type="RefSeq" id="WP_265546574.1">
    <property type="nucleotide sequence ID" value="NZ_CP098740.1"/>
</dbReference>
<organism evidence="9 10">
    <name type="scientific">Streptomyces drozdowiczii</name>
    <dbReference type="NCBI Taxonomy" id="202862"/>
    <lineage>
        <taxon>Bacteria</taxon>
        <taxon>Bacillati</taxon>
        <taxon>Actinomycetota</taxon>
        <taxon>Actinomycetes</taxon>
        <taxon>Kitasatosporales</taxon>
        <taxon>Streptomycetaceae</taxon>
        <taxon>Streptomyces</taxon>
    </lineage>
</organism>
<keyword evidence="4 9" id="KW-0067">ATP-binding</keyword>
<evidence type="ECO:0000256" key="7">
    <source>
        <dbReference type="SAM" id="Phobius"/>
    </source>
</evidence>
<reference evidence="9" key="1">
    <citation type="journal article" date="2022" name="Front. Microbiol.">
        <title>Mirubactin C rescues the lethal effect of cell wall biosynthesis mutations in Bacillus subtilis.</title>
        <authorList>
            <person name="Kepplinger B."/>
            <person name="Wen X."/>
            <person name="Tyler A.R."/>
            <person name="Kim B.Y."/>
            <person name="Brown J."/>
            <person name="Banks P."/>
            <person name="Dashti Y."/>
            <person name="Mackenzie E.S."/>
            <person name="Wills C."/>
            <person name="Kawai Y."/>
            <person name="Waldron K.J."/>
            <person name="Allenby N.E.E."/>
            <person name="Wu L.J."/>
            <person name="Hall M.J."/>
            <person name="Errington J."/>
        </authorList>
    </citation>
    <scope>NUCLEOTIDE SEQUENCE</scope>
    <source>
        <strain evidence="9">MDA8-470</strain>
    </source>
</reference>
<evidence type="ECO:0000256" key="3">
    <source>
        <dbReference type="ARBA" id="ARBA00022741"/>
    </source>
</evidence>
<dbReference type="PANTHER" id="PTHR24221:SF646">
    <property type="entry name" value="HAEMOLYSIN SECRETION ATP-BINDING PROTEIN"/>
    <property type="match status" value="1"/>
</dbReference>
<feature type="transmembrane region" description="Helical" evidence="7">
    <location>
        <begin position="271"/>
        <end position="294"/>
    </location>
</feature>
<dbReference type="EMBL" id="CP098740">
    <property type="protein sequence ID" value="UZK58047.1"/>
    <property type="molecule type" value="Genomic_DNA"/>
</dbReference>
<dbReference type="InterPro" id="IPR017871">
    <property type="entry name" value="ABC_transporter-like_CS"/>
</dbReference>
<evidence type="ECO:0000256" key="4">
    <source>
        <dbReference type="ARBA" id="ARBA00022840"/>
    </source>
</evidence>
<dbReference type="Gene3D" id="3.40.50.300">
    <property type="entry name" value="P-loop containing nucleotide triphosphate hydrolases"/>
    <property type="match status" value="1"/>
</dbReference>
<sequence>MKWLLPDGVARLLAARRDIARLLPRAGAALVAASAVVNVLLGLLPVLFVVAGALVLGRVPAAVEGGTGSPAFDALIRAFVLAAASFVGQQILAPAQQALGESVARRIDGRVLDELMDAAMSQPGIAALEDARVVEDLRAAARELESGVQSPGQAGAGLLALGARQIQLLGYVAVVGFAFSWLAAAGLLTAVLLFRHGHVGGLRKYAGARFDLGSQEMGNDYLRNLATSAEAAKEIRVFGLMRWLQDRLHSSYTAWLEPLWKIRRAIYLGPFLWYTLWMVLVSGAALAAIGTGAADGNAGQTLTVFAMVLQAALGALRLAEFYPESDLQTAIGMHAYEAVRRFTDHLDATPADAAGEMRGDEVPEPAGVIHFDHVTFRYPGEDRAVFEDLDLEIPVGSCTALVGLNGAGKTTLVKLLTRLYEPSAGVIRLDGVDIASYPLEAWRAKTAVIFQDFARYEVSAADNVAFGAVHRADDTEGVRRAIEAVGLTGALDALPRGTATPLARHLEGGAELSGGQWQRLALARALFALEHGSSVLVMDEPTASLDVRAEAGFFEEFTSLTRGATTMLISHRFSTVRRADVIVVLDGGRVIERGSHEQLLERDGRYAELFRLQADRFTDDDDGAGHGVPAEVLS</sequence>
<accession>A0ABY6Q0T2</accession>
<keyword evidence="6 7" id="KW-0472">Membrane</keyword>
<gene>
    <name evidence="9" type="ORF">NEH16_31770</name>
</gene>
<protein>
    <submittedName>
        <fullName evidence="9">ABC transporter ATP-binding protein/permease</fullName>
    </submittedName>
</protein>
<evidence type="ECO:0000256" key="2">
    <source>
        <dbReference type="ARBA" id="ARBA00022692"/>
    </source>
</evidence>
<dbReference type="SMART" id="SM00382">
    <property type="entry name" value="AAA"/>
    <property type="match status" value="1"/>
</dbReference>
<feature type="domain" description="ABC transporter" evidence="8">
    <location>
        <begin position="369"/>
        <end position="612"/>
    </location>
</feature>
<keyword evidence="10" id="KW-1185">Reference proteome</keyword>
<keyword evidence="2 7" id="KW-0812">Transmembrane</keyword>
<dbReference type="Gene3D" id="1.20.1560.10">
    <property type="entry name" value="ABC transporter type 1, transmembrane domain"/>
    <property type="match status" value="1"/>
</dbReference>
<dbReference type="InterPro" id="IPR036640">
    <property type="entry name" value="ABC1_TM_sf"/>
</dbReference>
<dbReference type="InterPro" id="IPR039421">
    <property type="entry name" value="Type_1_exporter"/>
</dbReference>
<evidence type="ECO:0000256" key="1">
    <source>
        <dbReference type="ARBA" id="ARBA00004651"/>
    </source>
</evidence>
<feature type="transmembrane region" description="Helical" evidence="7">
    <location>
        <begin position="26"/>
        <end position="56"/>
    </location>
</feature>
<evidence type="ECO:0000313" key="10">
    <source>
        <dbReference type="Proteomes" id="UP001164963"/>
    </source>
</evidence>
<dbReference type="InterPro" id="IPR003439">
    <property type="entry name" value="ABC_transporter-like_ATP-bd"/>
</dbReference>
<proteinExistence type="predicted"/>
<dbReference type="PANTHER" id="PTHR24221">
    <property type="entry name" value="ATP-BINDING CASSETTE SUB-FAMILY B"/>
    <property type="match status" value="1"/>
</dbReference>
<dbReference type="GO" id="GO:0005524">
    <property type="term" value="F:ATP binding"/>
    <property type="evidence" value="ECO:0007669"/>
    <property type="project" value="UniProtKB-KW"/>
</dbReference>
<evidence type="ECO:0000259" key="8">
    <source>
        <dbReference type="PROSITE" id="PS50893"/>
    </source>
</evidence>
<dbReference type="SUPFAM" id="SSF52540">
    <property type="entry name" value="P-loop containing nucleoside triphosphate hydrolases"/>
    <property type="match status" value="1"/>
</dbReference>
<keyword evidence="5 7" id="KW-1133">Transmembrane helix</keyword>
<dbReference type="InterPro" id="IPR027417">
    <property type="entry name" value="P-loop_NTPase"/>
</dbReference>
<dbReference type="Pfam" id="PF00005">
    <property type="entry name" value="ABC_tran"/>
    <property type="match status" value="1"/>
</dbReference>
<keyword evidence="3" id="KW-0547">Nucleotide-binding</keyword>